<dbReference type="InterPro" id="IPR023512">
    <property type="entry name" value="Deaminase_MtaD/DadD"/>
</dbReference>
<accession>A0A1T5CAC6</accession>
<dbReference type="Gene3D" id="3.20.20.140">
    <property type="entry name" value="Metal-dependent hydrolases"/>
    <property type="match status" value="1"/>
</dbReference>
<comment type="similarity">
    <text evidence="4">Belongs to the metallo-dependent hydrolases superfamily. MTA/SAH deaminase family.</text>
</comment>
<keyword evidence="2 4" id="KW-0378">Hydrolase</keyword>
<dbReference type="SUPFAM" id="SSF51556">
    <property type="entry name" value="Metallo-dependent hydrolases"/>
    <property type="match status" value="1"/>
</dbReference>
<dbReference type="AlphaFoldDB" id="A0A1T5CAC6"/>
<evidence type="ECO:0000313" key="6">
    <source>
        <dbReference type="EMBL" id="SKB56333.1"/>
    </source>
</evidence>
<feature type="binding site" evidence="4">
    <location>
        <position position="201"/>
    </location>
    <ligand>
        <name>Zn(2+)</name>
        <dbReference type="ChEBI" id="CHEBI:29105"/>
    </ligand>
</feature>
<dbReference type="EMBL" id="FUYQ01000011">
    <property type="protein sequence ID" value="SKB56333.1"/>
    <property type="molecule type" value="Genomic_DNA"/>
</dbReference>
<dbReference type="InterPro" id="IPR050287">
    <property type="entry name" value="MTA/SAH_deaminase"/>
</dbReference>
<evidence type="ECO:0000313" key="7">
    <source>
        <dbReference type="Proteomes" id="UP000190852"/>
    </source>
</evidence>
<dbReference type="HAMAP" id="MF_01281">
    <property type="entry name" value="MTA_SAH_deamin"/>
    <property type="match status" value="1"/>
</dbReference>
<organism evidence="6 7">
    <name type="scientific">Parabacteroides chartae</name>
    <dbReference type="NCBI Taxonomy" id="1037355"/>
    <lineage>
        <taxon>Bacteria</taxon>
        <taxon>Pseudomonadati</taxon>
        <taxon>Bacteroidota</taxon>
        <taxon>Bacteroidia</taxon>
        <taxon>Bacteroidales</taxon>
        <taxon>Tannerellaceae</taxon>
        <taxon>Parabacteroides</taxon>
    </lineage>
</organism>
<feature type="binding site" evidence="4">
    <location>
        <position position="83"/>
    </location>
    <ligand>
        <name>substrate</name>
    </ligand>
</feature>
<comment type="catalytic activity">
    <reaction evidence="4">
        <text>S-methyl-5'-thioadenosine + H2O + H(+) = S-methyl-5'-thioinosine + NH4(+)</text>
        <dbReference type="Rhea" id="RHEA:25025"/>
        <dbReference type="ChEBI" id="CHEBI:15377"/>
        <dbReference type="ChEBI" id="CHEBI:15378"/>
        <dbReference type="ChEBI" id="CHEBI:17509"/>
        <dbReference type="ChEBI" id="CHEBI:28938"/>
        <dbReference type="ChEBI" id="CHEBI:48595"/>
        <dbReference type="EC" id="3.5.4.31"/>
    </reaction>
</comment>
<evidence type="ECO:0000259" key="5">
    <source>
        <dbReference type="Pfam" id="PF01979"/>
    </source>
</evidence>
<dbReference type="GO" id="GO:0090614">
    <property type="term" value="F:5'-methylthioadenosine deaminase activity"/>
    <property type="evidence" value="ECO:0007669"/>
    <property type="project" value="UniProtKB-UniRule"/>
</dbReference>
<dbReference type="FunFam" id="3.20.20.140:FF:000014">
    <property type="entry name" value="5-methylthioadenosine/S-adenosylhomocysteine deaminase"/>
    <property type="match status" value="1"/>
</dbReference>
<feature type="binding site" evidence="4">
    <location>
        <position position="54"/>
    </location>
    <ligand>
        <name>Zn(2+)</name>
        <dbReference type="ChEBI" id="CHEBI:29105"/>
    </ligand>
</feature>
<evidence type="ECO:0000256" key="1">
    <source>
        <dbReference type="ARBA" id="ARBA00022723"/>
    </source>
</evidence>
<evidence type="ECO:0000256" key="3">
    <source>
        <dbReference type="ARBA" id="ARBA00022833"/>
    </source>
</evidence>
<dbReference type="EC" id="3.5.4.28" evidence="4"/>
<feature type="domain" description="Amidohydrolase-related" evidence="5">
    <location>
        <begin position="46"/>
        <end position="392"/>
    </location>
</feature>
<dbReference type="Proteomes" id="UP000190852">
    <property type="component" value="Unassembled WGS sequence"/>
</dbReference>
<keyword evidence="7" id="KW-1185">Reference proteome</keyword>
<dbReference type="EC" id="3.5.4.31" evidence="4"/>
<dbReference type="SUPFAM" id="SSF51338">
    <property type="entry name" value="Composite domain of metallo-dependent hydrolases"/>
    <property type="match status" value="1"/>
</dbReference>
<dbReference type="InterPro" id="IPR011059">
    <property type="entry name" value="Metal-dep_hydrolase_composite"/>
</dbReference>
<sequence length="418" mass="45961">MSILIKGALLRGEVTDILIEGKYIREVGPSLAVTADSCLDGTGKAVIPGFVNTHTHAAMTLFRGFADDMPLMPWLVEKIWPNEAKLTNEDVYWGSRLACLEMIKTGTTTFLDMYHKHQSTALAVEEMGLRATLCAVAFDHFQPEKAEKAKAYIRKSFDDSMGYSKRIRYALGPHAIYTVSGELLQWLDEFANENQLPLHLHLSETATEVENSIRQFGLSPVRYLYKLGILSPRLILAHAIWLDSDEIRMLADHGVKVVHNPLSNMKLASGMEFKYNEMRDAGVVVGLGTDGCASSNNLDMVEAMKFASLLGKSWRKDPEAMPAGEMVRMATANGAQILGLNAGEIKPGTLADLSLINLKSPAFTPNFNLESNLVYAANGSCIDTVICDGKILMQDARVAGEEEILEKAAAVAYDLMKR</sequence>
<keyword evidence="1 4" id="KW-0479">Metal-binding</keyword>
<dbReference type="InterPro" id="IPR032466">
    <property type="entry name" value="Metal_Hydrolase"/>
</dbReference>
<comment type="catalytic activity">
    <reaction evidence="4">
        <text>S-adenosyl-L-homocysteine + H2O + H(+) = S-inosyl-L-homocysteine + NH4(+)</text>
        <dbReference type="Rhea" id="RHEA:20716"/>
        <dbReference type="ChEBI" id="CHEBI:15377"/>
        <dbReference type="ChEBI" id="CHEBI:15378"/>
        <dbReference type="ChEBI" id="CHEBI:28938"/>
        <dbReference type="ChEBI" id="CHEBI:57856"/>
        <dbReference type="ChEBI" id="CHEBI:57985"/>
        <dbReference type="EC" id="3.5.4.28"/>
    </reaction>
</comment>
<feature type="binding site" evidence="4">
    <location>
        <position position="290"/>
    </location>
    <ligand>
        <name>Zn(2+)</name>
        <dbReference type="ChEBI" id="CHEBI:29105"/>
    </ligand>
</feature>
<name>A0A1T5CAC6_9BACT</name>
<comment type="function">
    <text evidence="4">Catalyzes the deamination of 5-methylthioadenosine and S-adenosyl-L-homocysteine into 5-methylthioinosine and S-inosyl-L-homocysteine, respectively. Is also able to deaminate adenosine.</text>
</comment>
<dbReference type="GO" id="GO:0046872">
    <property type="term" value="F:metal ion binding"/>
    <property type="evidence" value="ECO:0007669"/>
    <property type="project" value="UniProtKB-KW"/>
</dbReference>
<comment type="cofactor">
    <cofactor evidence="4">
        <name>Zn(2+)</name>
        <dbReference type="ChEBI" id="CHEBI:29105"/>
    </cofactor>
    <text evidence="4">Binds 1 zinc ion per subunit.</text>
</comment>
<dbReference type="GO" id="GO:0050270">
    <property type="term" value="F:S-adenosylhomocysteine deaminase activity"/>
    <property type="evidence" value="ECO:0007669"/>
    <property type="project" value="UniProtKB-UniRule"/>
</dbReference>
<dbReference type="PANTHER" id="PTHR43794:SF11">
    <property type="entry name" value="AMIDOHYDROLASE-RELATED DOMAIN-CONTAINING PROTEIN"/>
    <property type="match status" value="1"/>
</dbReference>
<feature type="binding site" evidence="4">
    <location>
        <position position="174"/>
    </location>
    <ligand>
        <name>substrate</name>
    </ligand>
</feature>
<protein>
    <recommendedName>
        <fullName evidence="4">5-methylthioadenosine/S-adenosylhomocysteine deaminase</fullName>
        <shortName evidence="4">MTA/SAH deaminase</shortName>
        <ecNumber evidence="4">3.5.4.28</ecNumber>
        <ecNumber evidence="4">3.5.4.31</ecNumber>
    </recommendedName>
</protein>
<gene>
    <name evidence="4" type="primary">mtaD</name>
    <name evidence="6" type="ORF">SAMN05660349_01785</name>
</gene>
<comment type="caution">
    <text evidence="4">Lacks conserved residue(s) required for the propagation of feature annotation.</text>
</comment>
<evidence type="ECO:0000256" key="4">
    <source>
        <dbReference type="HAMAP-Rule" id="MF_01281"/>
    </source>
</evidence>
<dbReference type="PANTHER" id="PTHR43794">
    <property type="entry name" value="AMINOHYDROLASE SSNA-RELATED"/>
    <property type="match status" value="1"/>
</dbReference>
<reference evidence="7" key="1">
    <citation type="submission" date="2017-02" db="EMBL/GenBank/DDBJ databases">
        <authorList>
            <person name="Varghese N."/>
            <person name="Submissions S."/>
        </authorList>
    </citation>
    <scope>NUCLEOTIDE SEQUENCE [LARGE SCALE GENOMIC DNA]</scope>
    <source>
        <strain evidence="7">DSM 24967</strain>
    </source>
</reference>
<dbReference type="Gene3D" id="2.30.40.10">
    <property type="entry name" value="Urease, subunit C, domain 1"/>
    <property type="match status" value="1"/>
</dbReference>
<keyword evidence="3 4" id="KW-0862">Zinc</keyword>
<feature type="binding site" evidence="4">
    <location>
        <position position="56"/>
    </location>
    <ligand>
        <name>Zn(2+)</name>
        <dbReference type="ChEBI" id="CHEBI:29105"/>
    </ligand>
</feature>
<feature type="binding site" evidence="4">
    <location>
        <position position="204"/>
    </location>
    <ligand>
        <name>substrate</name>
    </ligand>
</feature>
<dbReference type="RefSeq" id="WP_079683321.1">
    <property type="nucleotide sequence ID" value="NZ_FUYQ01000011.1"/>
</dbReference>
<evidence type="ECO:0000256" key="2">
    <source>
        <dbReference type="ARBA" id="ARBA00022801"/>
    </source>
</evidence>
<proteinExistence type="inferred from homology"/>
<dbReference type="InterPro" id="IPR006680">
    <property type="entry name" value="Amidohydro-rel"/>
</dbReference>
<dbReference type="CDD" id="cd01298">
    <property type="entry name" value="ATZ_TRZ_like"/>
    <property type="match status" value="1"/>
</dbReference>
<dbReference type="Pfam" id="PF01979">
    <property type="entry name" value="Amidohydro_1"/>
    <property type="match status" value="1"/>
</dbReference>
<feature type="binding site" evidence="4">
    <location>
        <position position="290"/>
    </location>
    <ligand>
        <name>substrate</name>
    </ligand>
</feature>